<dbReference type="Pfam" id="PF13521">
    <property type="entry name" value="AAA_28"/>
    <property type="match status" value="1"/>
</dbReference>
<gene>
    <name evidence="2" type="ORF">SARC_11322</name>
</gene>
<dbReference type="GeneID" id="25911826"/>
<dbReference type="Gene3D" id="2.40.320.10">
    <property type="entry name" value="Hypothetical Protein Pfu-838710-001"/>
    <property type="match status" value="1"/>
</dbReference>
<sequence>LARNGNKPAVLLCDRGLMDGSAYISEMLWKNVLQKFGYNNVMLRDERYDLIFYLVTAADGAEAHYTLENNMTRTEGLVAAKELDTKLQHAWIGHPHLHIFDNSTDFEGKMRRIINAASLALGLPTTKRSARKFKLKGPPDWNSLNVKHETFDVTKVYLRGSLMRPDSRAESMVDVRSESAGKLEASERVLYSFVRRRTTGHKSSYNKTTMIELNEVIDGKIKTRTFERKLIMTSRQYNDAIVMADPDRNQLLQKRTSFLHEGSYLTVVEYMNVKPGLCILRVQESKDDEDAFNMPSFLDVEQEVGNVKEYSAYYLSVLGRS</sequence>
<name>A0A0L0FJH1_9EUKA</name>
<evidence type="ECO:0000259" key="1">
    <source>
        <dbReference type="Pfam" id="PF13521"/>
    </source>
</evidence>
<proteinExistence type="predicted"/>
<protein>
    <recommendedName>
        <fullName evidence="1">NadR/Ttd14 AAA domain-containing protein</fullName>
    </recommendedName>
</protein>
<dbReference type="GO" id="GO:0035091">
    <property type="term" value="F:phosphatidylinositol binding"/>
    <property type="evidence" value="ECO:0007669"/>
    <property type="project" value="TreeGrafter"/>
</dbReference>
<keyword evidence="3" id="KW-1185">Reference proteome</keyword>
<dbReference type="PANTHER" id="PTHR34932">
    <property type="entry name" value="TRPL TRANSLOCATION DEFECT PROTEIN 14"/>
    <property type="match status" value="1"/>
</dbReference>
<dbReference type="PANTHER" id="PTHR34932:SF1">
    <property type="entry name" value="TRPL TRANSLOCATION DEFECT PROTEIN 14"/>
    <property type="match status" value="1"/>
</dbReference>
<accession>A0A0L0FJH1</accession>
<dbReference type="OrthoDB" id="6375174at2759"/>
<dbReference type="RefSeq" id="XP_014150070.1">
    <property type="nucleotide sequence ID" value="XM_014294595.1"/>
</dbReference>
<dbReference type="EMBL" id="KQ243225">
    <property type="protein sequence ID" value="KNC76168.1"/>
    <property type="molecule type" value="Genomic_DNA"/>
</dbReference>
<dbReference type="GO" id="GO:0005525">
    <property type="term" value="F:GTP binding"/>
    <property type="evidence" value="ECO:0007669"/>
    <property type="project" value="TreeGrafter"/>
</dbReference>
<dbReference type="InterPro" id="IPR038727">
    <property type="entry name" value="NadR/Ttd14_AAA_dom"/>
</dbReference>
<evidence type="ECO:0000313" key="3">
    <source>
        <dbReference type="Proteomes" id="UP000054560"/>
    </source>
</evidence>
<dbReference type="Proteomes" id="UP000054560">
    <property type="component" value="Unassembled WGS sequence"/>
</dbReference>
<feature type="non-terminal residue" evidence="2">
    <location>
        <position position="1"/>
    </location>
</feature>
<dbReference type="InterPro" id="IPR053227">
    <property type="entry name" value="TRPL-trafficking_regulator"/>
</dbReference>
<feature type="domain" description="NadR/Ttd14 AAA" evidence="1">
    <location>
        <begin position="4"/>
        <end position="107"/>
    </location>
</feature>
<dbReference type="GO" id="GO:0070300">
    <property type="term" value="F:phosphatidic acid binding"/>
    <property type="evidence" value="ECO:0007669"/>
    <property type="project" value="TreeGrafter"/>
</dbReference>
<reference evidence="2 3" key="1">
    <citation type="submission" date="2011-02" db="EMBL/GenBank/DDBJ databases">
        <title>The Genome Sequence of Sphaeroforma arctica JP610.</title>
        <authorList>
            <consortium name="The Broad Institute Genome Sequencing Platform"/>
            <person name="Russ C."/>
            <person name="Cuomo C."/>
            <person name="Young S.K."/>
            <person name="Zeng Q."/>
            <person name="Gargeya S."/>
            <person name="Alvarado L."/>
            <person name="Berlin A."/>
            <person name="Chapman S.B."/>
            <person name="Chen Z."/>
            <person name="Freedman E."/>
            <person name="Gellesch M."/>
            <person name="Goldberg J."/>
            <person name="Griggs A."/>
            <person name="Gujja S."/>
            <person name="Heilman E."/>
            <person name="Heiman D."/>
            <person name="Howarth C."/>
            <person name="Mehta T."/>
            <person name="Neiman D."/>
            <person name="Pearson M."/>
            <person name="Roberts A."/>
            <person name="Saif S."/>
            <person name="Shea T."/>
            <person name="Shenoy N."/>
            <person name="Sisk P."/>
            <person name="Stolte C."/>
            <person name="Sykes S."/>
            <person name="White J."/>
            <person name="Yandava C."/>
            <person name="Burger G."/>
            <person name="Gray M.W."/>
            <person name="Holland P.W.H."/>
            <person name="King N."/>
            <person name="Lang F.B.F."/>
            <person name="Roger A.J."/>
            <person name="Ruiz-Trillo I."/>
            <person name="Haas B."/>
            <person name="Nusbaum C."/>
            <person name="Birren B."/>
        </authorList>
    </citation>
    <scope>NUCLEOTIDE SEQUENCE [LARGE SCALE GENOMIC DNA]</scope>
    <source>
        <strain evidence="2 3">JP610</strain>
    </source>
</reference>
<dbReference type="eggNOG" id="ENOG502QVQD">
    <property type="taxonomic scope" value="Eukaryota"/>
</dbReference>
<dbReference type="AlphaFoldDB" id="A0A0L0FJH1"/>
<evidence type="ECO:0000313" key="2">
    <source>
        <dbReference type="EMBL" id="KNC76168.1"/>
    </source>
</evidence>
<organism evidence="2 3">
    <name type="scientific">Sphaeroforma arctica JP610</name>
    <dbReference type="NCBI Taxonomy" id="667725"/>
    <lineage>
        <taxon>Eukaryota</taxon>
        <taxon>Ichthyosporea</taxon>
        <taxon>Ichthyophonida</taxon>
        <taxon>Sphaeroforma</taxon>
    </lineage>
</organism>